<dbReference type="Proteomes" id="UP000814176">
    <property type="component" value="Unassembled WGS sequence"/>
</dbReference>
<organism evidence="3 4">
    <name type="scientific">Rhodofomes roseus</name>
    <dbReference type="NCBI Taxonomy" id="34475"/>
    <lineage>
        <taxon>Eukaryota</taxon>
        <taxon>Fungi</taxon>
        <taxon>Dikarya</taxon>
        <taxon>Basidiomycota</taxon>
        <taxon>Agaricomycotina</taxon>
        <taxon>Agaricomycetes</taxon>
        <taxon>Polyporales</taxon>
        <taxon>Rhodofomes</taxon>
    </lineage>
</organism>
<dbReference type="Pfam" id="PF10164">
    <property type="entry name" value="BRI3"/>
    <property type="match status" value="1"/>
</dbReference>
<sequence>MMASKDTASPPQYEAVAGPQAQAPALAPAPSAQPVQVPQPVNTEAQIGFNYQLELMAKCARGEHQVTKKYGVIGIICSVALFPVGMLALLCDNTKKCDRCGLIVA</sequence>
<dbReference type="GeneID" id="72003316"/>
<evidence type="ECO:0008006" key="5">
    <source>
        <dbReference type="Google" id="ProtNLM"/>
    </source>
</evidence>
<feature type="compositionally biased region" description="Low complexity" evidence="1">
    <location>
        <begin position="15"/>
        <end position="37"/>
    </location>
</feature>
<evidence type="ECO:0000256" key="2">
    <source>
        <dbReference type="SAM" id="Phobius"/>
    </source>
</evidence>
<accession>A0ABQ8KRV1</accession>
<keyword evidence="2" id="KW-0812">Transmembrane</keyword>
<feature type="transmembrane region" description="Helical" evidence="2">
    <location>
        <begin position="70"/>
        <end position="90"/>
    </location>
</feature>
<feature type="region of interest" description="Disordered" evidence="1">
    <location>
        <begin position="1"/>
        <end position="37"/>
    </location>
</feature>
<reference evidence="3 4" key="1">
    <citation type="journal article" date="2021" name="Environ. Microbiol.">
        <title>Gene family expansions and transcriptome signatures uncover fungal adaptations to wood decay.</title>
        <authorList>
            <person name="Hage H."/>
            <person name="Miyauchi S."/>
            <person name="Viragh M."/>
            <person name="Drula E."/>
            <person name="Min B."/>
            <person name="Chaduli D."/>
            <person name="Navarro D."/>
            <person name="Favel A."/>
            <person name="Norest M."/>
            <person name="Lesage-Meessen L."/>
            <person name="Balint B."/>
            <person name="Merenyi Z."/>
            <person name="de Eugenio L."/>
            <person name="Morin E."/>
            <person name="Martinez A.T."/>
            <person name="Baldrian P."/>
            <person name="Stursova M."/>
            <person name="Martinez M.J."/>
            <person name="Novotny C."/>
            <person name="Magnuson J.K."/>
            <person name="Spatafora J.W."/>
            <person name="Maurice S."/>
            <person name="Pangilinan J."/>
            <person name="Andreopoulos W."/>
            <person name="LaButti K."/>
            <person name="Hundley H."/>
            <person name="Na H."/>
            <person name="Kuo A."/>
            <person name="Barry K."/>
            <person name="Lipzen A."/>
            <person name="Henrissat B."/>
            <person name="Riley R."/>
            <person name="Ahrendt S."/>
            <person name="Nagy L.G."/>
            <person name="Grigoriev I.V."/>
            <person name="Martin F."/>
            <person name="Rosso M.N."/>
        </authorList>
    </citation>
    <scope>NUCLEOTIDE SEQUENCE [LARGE SCALE GENOMIC DNA]</scope>
    <source>
        <strain evidence="3 4">CIRM-BRFM 1785</strain>
    </source>
</reference>
<proteinExistence type="predicted"/>
<keyword evidence="4" id="KW-1185">Reference proteome</keyword>
<evidence type="ECO:0000256" key="1">
    <source>
        <dbReference type="SAM" id="MobiDB-lite"/>
    </source>
</evidence>
<evidence type="ECO:0000313" key="3">
    <source>
        <dbReference type="EMBL" id="KAH9841477.1"/>
    </source>
</evidence>
<evidence type="ECO:0000313" key="4">
    <source>
        <dbReference type="Proteomes" id="UP000814176"/>
    </source>
</evidence>
<dbReference type="RefSeq" id="XP_047782776.1">
    <property type="nucleotide sequence ID" value="XM_047922584.1"/>
</dbReference>
<name>A0ABQ8KRV1_9APHY</name>
<protein>
    <recommendedName>
        <fullName evidence="5">Brain protein I3</fullName>
    </recommendedName>
</protein>
<keyword evidence="2" id="KW-0472">Membrane</keyword>
<dbReference type="EMBL" id="JADCUA010000003">
    <property type="protein sequence ID" value="KAH9841477.1"/>
    <property type="molecule type" value="Genomic_DNA"/>
</dbReference>
<comment type="caution">
    <text evidence="3">The sequence shown here is derived from an EMBL/GenBank/DDBJ whole genome shotgun (WGS) entry which is preliminary data.</text>
</comment>
<feature type="compositionally biased region" description="Polar residues" evidence="1">
    <location>
        <begin position="1"/>
        <end position="10"/>
    </location>
</feature>
<keyword evidence="2" id="KW-1133">Transmembrane helix</keyword>
<gene>
    <name evidence="3" type="ORF">C8Q71DRAFT_737178</name>
</gene>
<dbReference type="InterPro" id="IPR019317">
    <property type="entry name" value="BRI3"/>
</dbReference>